<evidence type="ECO:0000313" key="2">
    <source>
        <dbReference type="EMBL" id="MDM0047166.1"/>
    </source>
</evidence>
<name>A0ABT7NGW3_9BURK</name>
<evidence type="ECO:0000259" key="1">
    <source>
        <dbReference type="Pfam" id="PF03886"/>
    </source>
</evidence>
<evidence type="ECO:0000313" key="3">
    <source>
        <dbReference type="Proteomes" id="UP001174908"/>
    </source>
</evidence>
<dbReference type="RefSeq" id="WP_286662281.1">
    <property type="nucleotide sequence ID" value="NZ_JASZYV010000006.1"/>
</dbReference>
<protein>
    <submittedName>
        <fullName evidence="2">ABC-type transport auxiliary lipoprotein family protein</fullName>
    </submittedName>
</protein>
<dbReference type="Gene3D" id="3.40.50.10610">
    <property type="entry name" value="ABC-type transport auxiliary lipoprotein component"/>
    <property type="match status" value="1"/>
</dbReference>
<feature type="domain" description="ABC-type transport auxiliary lipoprotein component" evidence="1">
    <location>
        <begin position="51"/>
        <end position="215"/>
    </location>
</feature>
<keyword evidence="3" id="KW-1185">Reference proteome</keyword>
<comment type="caution">
    <text evidence="2">The sequence shown here is derived from an EMBL/GenBank/DDBJ whole genome shotgun (WGS) entry which is preliminary data.</text>
</comment>
<reference evidence="2" key="1">
    <citation type="submission" date="2023-06" db="EMBL/GenBank/DDBJ databases">
        <authorList>
            <person name="Jiang Y."/>
            <person name="Liu Q."/>
        </authorList>
    </citation>
    <scope>NUCLEOTIDE SEQUENCE</scope>
    <source>
        <strain evidence="2">CGMCC 1.12089</strain>
    </source>
</reference>
<organism evidence="2 3">
    <name type="scientific">Variovorax dokdonensis</name>
    <dbReference type="NCBI Taxonomy" id="344883"/>
    <lineage>
        <taxon>Bacteria</taxon>
        <taxon>Pseudomonadati</taxon>
        <taxon>Pseudomonadota</taxon>
        <taxon>Betaproteobacteria</taxon>
        <taxon>Burkholderiales</taxon>
        <taxon>Comamonadaceae</taxon>
        <taxon>Variovorax</taxon>
    </lineage>
</organism>
<dbReference type="EMBL" id="JASZYV010000006">
    <property type="protein sequence ID" value="MDM0047166.1"/>
    <property type="molecule type" value="Genomic_DNA"/>
</dbReference>
<proteinExistence type="predicted"/>
<dbReference type="SUPFAM" id="SSF159594">
    <property type="entry name" value="XCC0632-like"/>
    <property type="match status" value="1"/>
</dbReference>
<dbReference type="Pfam" id="PF03886">
    <property type="entry name" value="ABC_trans_aux"/>
    <property type="match status" value="1"/>
</dbReference>
<accession>A0ABT7NGW3</accession>
<sequence>MTTAAAPTQRARQEPSHPARYAAGRLALASLGIGAALVLGACASAKPPTYYTLAEPVAAAEVIGGAPTRAPLAIDVAPIQMAQRWARPQLVVRQSGDAEGRAHILEEARWTSTFESEMRDALAAGVAGRLGALDLSRTTAPREQTVYRVAVQMLDYDAQPDGQVRASFNWTLRRTDTDGRALACSQRFEAPAANGVDGVALATRRITSQLAGSVARGIAALADGRTAATAESGTCR</sequence>
<keyword evidence="2" id="KW-0449">Lipoprotein</keyword>
<dbReference type="Proteomes" id="UP001174908">
    <property type="component" value="Unassembled WGS sequence"/>
</dbReference>
<dbReference type="InterPro" id="IPR005586">
    <property type="entry name" value="ABC_trans_aux"/>
</dbReference>
<gene>
    <name evidence="2" type="ORF">QTH91_21925</name>
</gene>